<dbReference type="STRING" id="1612308.SAMN05444581_12716"/>
<dbReference type="RefSeq" id="WP_175492691.1">
    <property type="nucleotide sequence ID" value="NZ_FOSN01000027.1"/>
</dbReference>
<protein>
    <submittedName>
        <fullName evidence="5">VRR-NUC domain-containing protein</fullName>
    </submittedName>
</protein>
<dbReference type="Proteomes" id="UP000198755">
    <property type="component" value="Unassembled WGS sequence"/>
</dbReference>
<sequence>MTIPPLLLLAQGRKPRLRRSPAPRPKEIVLHMSVAKVLREHARSDWQWCHVPTGEIRDKRTASKLKQMGAKAGWPDFLLIQPRGRLHCLELKRAGEKLSEAQDAFRMWCVRHGIPHVVAFSIDDVLIAFEAWDCLSIKIAKQRTDESLLSKGGGE</sequence>
<dbReference type="GO" id="GO:0003676">
    <property type="term" value="F:nucleic acid binding"/>
    <property type="evidence" value="ECO:0007669"/>
    <property type="project" value="InterPro"/>
</dbReference>
<dbReference type="SMART" id="SM00990">
    <property type="entry name" value="VRR_NUC"/>
    <property type="match status" value="1"/>
</dbReference>
<dbReference type="InterPro" id="IPR011856">
    <property type="entry name" value="tRNA_endonuc-like_dom_sf"/>
</dbReference>
<keyword evidence="6" id="KW-1185">Reference proteome</keyword>
<gene>
    <name evidence="5" type="ORF">SAMN05444581_12716</name>
</gene>
<evidence type="ECO:0000259" key="4">
    <source>
        <dbReference type="SMART" id="SM00990"/>
    </source>
</evidence>
<evidence type="ECO:0000313" key="5">
    <source>
        <dbReference type="EMBL" id="SFK83400.1"/>
    </source>
</evidence>
<dbReference type="Pfam" id="PF08774">
    <property type="entry name" value="VRR_NUC"/>
    <property type="match status" value="1"/>
</dbReference>
<keyword evidence="3" id="KW-0378">Hydrolase</keyword>
<dbReference type="GO" id="GO:0004518">
    <property type="term" value="F:nuclease activity"/>
    <property type="evidence" value="ECO:0007669"/>
    <property type="project" value="UniProtKB-KW"/>
</dbReference>
<dbReference type="Gene3D" id="3.40.1350.10">
    <property type="match status" value="1"/>
</dbReference>
<name>A0A1I4CRZ9_9HYPH</name>
<evidence type="ECO:0000256" key="2">
    <source>
        <dbReference type="ARBA" id="ARBA00022722"/>
    </source>
</evidence>
<reference evidence="5 6" key="1">
    <citation type="submission" date="2016-10" db="EMBL/GenBank/DDBJ databases">
        <authorList>
            <person name="de Groot N.N."/>
        </authorList>
    </citation>
    <scope>NUCLEOTIDE SEQUENCE [LARGE SCALE GENOMIC DNA]</scope>
    <source>
        <strain evidence="5 6">NE2</strain>
    </source>
</reference>
<dbReference type="GO" id="GO:0016788">
    <property type="term" value="F:hydrolase activity, acting on ester bonds"/>
    <property type="evidence" value="ECO:0007669"/>
    <property type="project" value="InterPro"/>
</dbReference>
<organism evidence="5 6">
    <name type="scientific">Methylocapsa palsarum</name>
    <dbReference type="NCBI Taxonomy" id="1612308"/>
    <lineage>
        <taxon>Bacteria</taxon>
        <taxon>Pseudomonadati</taxon>
        <taxon>Pseudomonadota</taxon>
        <taxon>Alphaproteobacteria</taxon>
        <taxon>Hyphomicrobiales</taxon>
        <taxon>Beijerinckiaceae</taxon>
        <taxon>Methylocapsa</taxon>
    </lineage>
</organism>
<dbReference type="AlphaFoldDB" id="A0A1I4CRZ9"/>
<proteinExistence type="predicted"/>
<evidence type="ECO:0000313" key="6">
    <source>
        <dbReference type="Proteomes" id="UP000198755"/>
    </source>
</evidence>
<feature type="domain" description="VRR-NUC" evidence="4">
    <location>
        <begin position="38"/>
        <end position="123"/>
    </location>
</feature>
<comment type="cofactor">
    <cofactor evidence="1">
        <name>Mg(2+)</name>
        <dbReference type="ChEBI" id="CHEBI:18420"/>
    </cofactor>
</comment>
<keyword evidence="2" id="KW-0540">Nuclease</keyword>
<accession>A0A1I4CRZ9</accession>
<evidence type="ECO:0000256" key="1">
    <source>
        <dbReference type="ARBA" id="ARBA00001946"/>
    </source>
</evidence>
<dbReference type="InterPro" id="IPR014883">
    <property type="entry name" value="VRR_NUC"/>
</dbReference>
<dbReference type="EMBL" id="FOSN01000027">
    <property type="protein sequence ID" value="SFK83400.1"/>
    <property type="molecule type" value="Genomic_DNA"/>
</dbReference>
<evidence type="ECO:0000256" key="3">
    <source>
        <dbReference type="ARBA" id="ARBA00022801"/>
    </source>
</evidence>